<accession>A0A7Y0F2E5</accession>
<feature type="region of interest" description="Disordered" evidence="1">
    <location>
        <begin position="1"/>
        <end position="23"/>
    </location>
</feature>
<protein>
    <submittedName>
        <fullName evidence="2">Uncharacterized protein</fullName>
    </submittedName>
</protein>
<feature type="compositionally biased region" description="Polar residues" evidence="1">
    <location>
        <begin position="70"/>
        <end position="87"/>
    </location>
</feature>
<feature type="compositionally biased region" description="Low complexity" evidence="1">
    <location>
        <begin position="92"/>
        <end position="113"/>
    </location>
</feature>
<evidence type="ECO:0000256" key="1">
    <source>
        <dbReference type="SAM" id="MobiDB-lite"/>
    </source>
</evidence>
<proteinExistence type="predicted"/>
<evidence type="ECO:0000313" key="2">
    <source>
        <dbReference type="EMBL" id="NMN00671.1"/>
    </source>
</evidence>
<evidence type="ECO:0000313" key="3">
    <source>
        <dbReference type="Proteomes" id="UP000588277"/>
    </source>
</evidence>
<feature type="region of interest" description="Disordered" evidence="1">
    <location>
        <begin position="70"/>
        <end position="113"/>
    </location>
</feature>
<dbReference type="Proteomes" id="UP000588277">
    <property type="component" value="Unassembled WGS sequence"/>
</dbReference>
<dbReference type="EMBL" id="JAAIIH010000008">
    <property type="protein sequence ID" value="NMN00671.1"/>
    <property type="molecule type" value="Genomic_DNA"/>
</dbReference>
<keyword evidence="3" id="KW-1185">Reference proteome</keyword>
<sequence>MWDETRMSNSRESGKGAARRPARCAMRRLTAAVSAVVMLVTFGVAAGAFADDVVGTPELTPDVTVNAQSSISPNITSSAPAQETTTVPTPPAELSSADASASNAASSPTADTAATQPAPAAVAAANCSAVTTWTELKECVEGATADATVTITASVTDVPSDVSIIVPSHKITIVTAIPANTDGTVPAAIRPAGNVTGDSLFIINQGASLAIGSDANDKFAYSGTAAAVAVRRFATVNNGGVLTVNAGTFEYITVGG</sequence>
<gene>
    <name evidence="2" type="ORF">G1C96_1250</name>
</gene>
<name>A0A7Y0F2E5_9BIFI</name>
<organism evidence="2 3">
    <name type="scientific">Bifidobacterium moraviense</name>
    <dbReference type="NCBI Taxonomy" id="2675323"/>
    <lineage>
        <taxon>Bacteria</taxon>
        <taxon>Bacillati</taxon>
        <taxon>Actinomycetota</taxon>
        <taxon>Actinomycetes</taxon>
        <taxon>Bifidobacteriales</taxon>
        <taxon>Bifidobacteriaceae</taxon>
        <taxon>Bifidobacterium</taxon>
    </lineage>
</organism>
<reference evidence="2 3" key="1">
    <citation type="submission" date="2020-02" db="EMBL/GenBank/DDBJ databases">
        <title>Characterization of phylogenetic diversity of novel bifidobacterial species isolated in Czech ZOOs.</title>
        <authorList>
            <person name="Lugli G.A."/>
            <person name="Vera N.B."/>
            <person name="Ventura M."/>
        </authorList>
    </citation>
    <scope>NUCLEOTIDE SEQUENCE [LARGE SCALE GENOMIC DNA]</scope>
    <source>
        <strain evidence="2 3">DSM 109958</strain>
    </source>
</reference>
<comment type="caution">
    <text evidence="2">The sequence shown here is derived from an EMBL/GenBank/DDBJ whole genome shotgun (WGS) entry which is preliminary data.</text>
</comment>
<dbReference type="AlphaFoldDB" id="A0A7Y0F2E5"/>